<dbReference type="Proteomes" id="UP001244011">
    <property type="component" value="Unassembled WGS sequence"/>
</dbReference>
<organism evidence="3 4">
    <name type="scientific">Phialemonium atrogriseum</name>
    <dbReference type="NCBI Taxonomy" id="1093897"/>
    <lineage>
        <taxon>Eukaryota</taxon>
        <taxon>Fungi</taxon>
        <taxon>Dikarya</taxon>
        <taxon>Ascomycota</taxon>
        <taxon>Pezizomycotina</taxon>
        <taxon>Sordariomycetes</taxon>
        <taxon>Sordariomycetidae</taxon>
        <taxon>Cephalothecales</taxon>
        <taxon>Cephalothecaceae</taxon>
        <taxon>Phialemonium</taxon>
    </lineage>
</organism>
<gene>
    <name evidence="3" type="ORF">QBC33DRAFT_549030</name>
</gene>
<dbReference type="PANTHER" id="PTHR24148:SF73">
    <property type="entry name" value="HET DOMAIN PROTEIN (AFU_ORTHOLOGUE AFUA_8G01020)"/>
    <property type="match status" value="1"/>
</dbReference>
<evidence type="ECO:0000259" key="2">
    <source>
        <dbReference type="Pfam" id="PF06985"/>
    </source>
</evidence>
<dbReference type="AlphaFoldDB" id="A0AAJ0FHU1"/>
<feature type="region of interest" description="Disordered" evidence="1">
    <location>
        <begin position="561"/>
        <end position="584"/>
    </location>
</feature>
<feature type="domain" description="Heterokaryon incompatibility" evidence="2">
    <location>
        <begin position="55"/>
        <end position="259"/>
    </location>
</feature>
<dbReference type="RefSeq" id="XP_060279936.1">
    <property type="nucleotide sequence ID" value="XM_060428930.1"/>
</dbReference>
<dbReference type="EMBL" id="MU839025">
    <property type="protein sequence ID" value="KAK1763723.1"/>
    <property type="molecule type" value="Genomic_DNA"/>
</dbReference>
<dbReference type="GeneID" id="85312117"/>
<sequence>MSLHLDSRYTQLLYTNIPILRGLRSIRLLRVEPGPWSQPISCHLHELFLERAPTYKALSYAWANGNLESEPMGDSIWCNGIPIRVSANLYSALLQLRDSEMPVELWVDSICINQKDVLERSDQVRLMRDIYQNSSEVIIWLGGRAEHDDLGGQPPPSGLAGSEMAAEEDVPACVHWYGDGRDNDKWKTFIKGQQSRQHLFDAQARDVFGAFCVIWLLSVGIKASHIIHLRHITQSAAIINGLRAIMDQSWWRRTWVVQETIVANKATVYYSNISAPWTMFADAAVAYEKTRLLTSVESVYPYPQPLMQFARIITEMESTRQVWNDPLRMTTLLPLLRMFRPRLATDARDKVFALLGLVQWWGGGLPKLLPDYNMSAERVFWQTTITLIKNTRSLSVLAGTLRRGLGHARPSWVTDWSCSPDTHENIRLSNLRHYNAAKSAAVGAARVHGQSLLEIHGFKFDEVESVRSVLPLAEEGETSRWRLVVSEWERCLGLLGTEDYVGGGTVASAFWRTLCGDIQHLKDPENGRAEFRRSTDLQSSTYAKWRCLDTGRKRRTSIIAGYWQESGGPTDPDPDPDSAPDADIDTATRNAFHYGVECASGCRRFFITRKGYIGTGPAEIAAGDKIYIVSGCPAPFILRETSASYCRRETLETLIEKPLTTLEFGANNKVCNDVHTHCFTVVGDAYVHGIMDGQAGSLLESETEPITGPIFLL</sequence>
<dbReference type="Pfam" id="PF26639">
    <property type="entry name" value="Het-6_barrel"/>
    <property type="match status" value="1"/>
</dbReference>
<dbReference type="InterPro" id="IPR052895">
    <property type="entry name" value="HetReg/Transcr_Mod"/>
</dbReference>
<evidence type="ECO:0000313" key="3">
    <source>
        <dbReference type="EMBL" id="KAK1763723.1"/>
    </source>
</evidence>
<protein>
    <submittedName>
        <fullName evidence="3">Heterokaryon incompatibility protein-domain-containing protein</fullName>
    </submittedName>
</protein>
<comment type="caution">
    <text evidence="3">The sequence shown here is derived from an EMBL/GenBank/DDBJ whole genome shotgun (WGS) entry which is preliminary data.</text>
</comment>
<feature type="compositionally biased region" description="Acidic residues" evidence="1">
    <location>
        <begin position="572"/>
        <end position="584"/>
    </location>
</feature>
<keyword evidence="4" id="KW-1185">Reference proteome</keyword>
<dbReference type="InterPro" id="IPR010730">
    <property type="entry name" value="HET"/>
</dbReference>
<reference evidence="3" key="1">
    <citation type="submission" date="2023-06" db="EMBL/GenBank/DDBJ databases">
        <title>Genome-scale phylogeny and comparative genomics of the fungal order Sordariales.</title>
        <authorList>
            <consortium name="Lawrence Berkeley National Laboratory"/>
            <person name="Hensen N."/>
            <person name="Bonometti L."/>
            <person name="Westerberg I."/>
            <person name="Brannstrom I.O."/>
            <person name="Guillou S."/>
            <person name="Cros-Aarteil S."/>
            <person name="Calhoun S."/>
            <person name="Haridas S."/>
            <person name="Kuo A."/>
            <person name="Mondo S."/>
            <person name="Pangilinan J."/>
            <person name="Riley R."/>
            <person name="Labutti K."/>
            <person name="Andreopoulos B."/>
            <person name="Lipzen A."/>
            <person name="Chen C."/>
            <person name="Yanf M."/>
            <person name="Daum C."/>
            <person name="Ng V."/>
            <person name="Clum A."/>
            <person name="Steindorff A."/>
            <person name="Ohm R."/>
            <person name="Martin F."/>
            <person name="Silar P."/>
            <person name="Natvig D."/>
            <person name="Lalanne C."/>
            <person name="Gautier V."/>
            <person name="Ament-Velasquez S.L."/>
            <person name="Kruys A."/>
            <person name="Hutchinson M.I."/>
            <person name="Powell A.J."/>
            <person name="Barry K."/>
            <person name="Miller A.N."/>
            <person name="Grigoriev I.V."/>
            <person name="Debuchy R."/>
            <person name="Gladieux P."/>
            <person name="Thoren M.H."/>
            <person name="Johannesson H."/>
        </authorList>
    </citation>
    <scope>NUCLEOTIDE SEQUENCE</scope>
    <source>
        <strain evidence="3">8032-3</strain>
    </source>
</reference>
<evidence type="ECO:0000256" key="1">
    <source>
        <dbReference type="SAM" id="MobiDB-lite"/>
    </source>
</evidence>
<accession>A0AAJ0FHU1</accession>
<name>A0AAJ0FHU1_9PEZI</name>
<evidence type="ECO:0000313" key="4">
    <source>
        <dbReference type="Proteomes" id="UP001244011"/>
    </source>
</evidence>
<proteinExistence type="predicted"/>
<dbReference type="PANTHER" id="PTHR24148">
    <property type="entry name" value="ANKYRIN REPEAT DOMAIN-CONTAINING PROTEIN 39 HOMOLOG-RELATED"/>
    <property type="match status" value="1"/>
</dbReference>
<dbReference type="Pfam" id="PF06985">
    <property type="entry name" value="HET"/>
    <property type="match status" value="1"/>
</dbReference>